<dbReference type="GO" id="GO:0007059">
    <property type="term" value="P:chromosome segregation"/>
    <property type="evidence" value="ECO:0007669"/>
    <property type="project" value="UniProtKB-KW"/>
</dbReference>
<feature type="domain" description="Inner centromere protein ARK-binding" evidence="9">
    <location>
        <begin position="903"/>
        <end position="954"/>
    </location>
</feature>
<feature type="region of interest" description="Disordered" evidence="8">
    <location>
        <begin position="114"/>
        <end position="461"/>
    </location>
</feature>
<reference evidence="10 11" key="1">
    <citation type="journal article" date="2012" name="Eukaryot. Cell">
        <title>Draft genome sequence of Wickerhamomyces ciferrii NRRL Y-1031 F-60-10.</title>
        <authorList>
            <person name="Schneider J."/>
            <person name="Andrea H."/>
            <person name="Blom J."/>
            <person name="Jaenicke S."/>
            <person name="Ruckert C."/>
            <person name="Schorsch C."/>
            <person name="Szczepanowski R."/>
            <person name="Farwick M."/>
            <person name="Goesmann A."/>
            <person name="Puhler A."/>
            <person name="Schaffer S."/>
            <person name="Tauch A."/>
            <person name="Kohler T."/>
            <person name="Brinkrolf K."/>
        </authorList>
    </citation>
    <scope>NUCLEOTIDE SEQUENCE [LARGE SCALE GENOMIC DNA]</scope>
    <source>
        <strain evidence="11">ATCC 14091 / BCRC 22168 / CBS 111 / JCM 3599 / NBRC 0793 / NRRL Y-1031 F-60-10</strain>
    </source>
</reference>
<keyword evidence="4" id="KW-0963">Cytoplasm</keyword>
<dbReference type="InParanoid" id="K0KEQ4"/>
<feature type="region of interest" description="Disordered" evidence="8">
    <location>
        <begin position="593"/>
        <end position="854"/>
    </location>
</feature>
<comment type="similarity">
    <text evidence="3">Belongs to the INCENP family.</text>
</comment>
<feature type="compositionally biased region" description="Low complexity" evidence="8">
    <location>
        <begin position="122"/>
        <end position="132"/>
    </location>
</feature>
<feature type="compositionally biased region" description="Polar residues" evidence="8">
    <location>
        <begin position="824"/>
        <end position="844"/>
    </location>
</feature>
<evidence type="ECO:0000256" key="8">
    <source>
        <dbReference type="SAM" id="MobiDB-lite"/>
    </source>
</evidence>
<keyword evidence="5" id="KW-0159">Chromosome partition</keyword>
<feature type="compositionally biased region" description="Basic and acidic residues" evidence="8">
    <location>
        <begin position="802"/>
        <end position="812"/>
    </location>
</feature>
<dbReference type="Proteomes" id="UP000009328">
    <property type="component" value="Unassembled WGS sequence"/>
</dbReference>
<keyword evidence="7" id="KW-0539">Nucleus</keyword>
<feature type="compositionally biased region" description="Polar residues" evidence="8">
    <location>
        <begin position="399"/>
        <end position="412"/>
    </location>
</feature>
<dbReference type="Pfam" id="PF03941">
    <property type="entry name" value="INCENP_ARK-bind"/>
    <property type="match status" value="1"/>
</dbReference>
<feature type="compositionally biased region" description="Basic and acidic residues" evidence="8">
    <location>
        <begin position="486"/>
        <end position="502"/>
    </location>
</feature>
<feature type="compositionally biased region" description="Low complexity" evidence="8">
    <location>
        <begin position="598"/>
        <end position="612"/>
    </location>
</feature>
<organism evidence="10 11">
    <name type="scientific">Wickerhamomyces ciferrii (strain ATCC 14091 / BCRC 22168 / CBS 111 / JCM 3599 / NBRC 0793 / NRRL Y-1031 F-60-10)</name>
    <name type="common">Yeast</name>
    <name type="synonym">Pichia ciferrii</name>
    <dbReference type="NCBI Taxonomy" id="1206466"/>
    <lineage>
        <taxon>Eukaryota</taxon>
        <taxon>Fungi</taxon>
        <taxon>Dikarya</taxon>
        <taxon>Ascomycota</taxon>
        <taxon>Saccharomycotina</taxon>
        <taxon>Saccharomycetes</taxon>
        <taxon>Phaffomycetales</taxon>
        <taxon>Wickerhamomycetaceae</taxon>
        <taxon>Wickerhamomyces</taxon>
    </lineage>
</organism>
<feature type="compositionally biased region" description="Polar residues" evidence="8">
    <location>
        <begin position="281"/>
        <end position="299"/>
    </location>
</feature>
<comment type="subcellular location">
    <subcellularLocation>
        <location evidence="2">Cytoplasm</location>
        <location evidence="2">Cytoskeleton</location>
        <location evidence="2">Spindle</location>
    </subcellularLocation>
    <subcellularLocation>
        <location evidence="1">Nucleus</location>
    </subcellularLocation>
</comment>
<dbReference type="EMBL" id="CAIF01000085">
    <property type="protein sequence ID" value="CCH43615.1"/>
    <property type="molecule type" value="Genomic_DNA"/>
</dbReference>
<comment type="caution">
    <text evidence="10">The sequence shown here is derived from an EMBL/GenBank/DDBJ whole genome shotgun (WGS) entry which is preliminary data.</text>
</comment>
<feature type="compositionally biased region" description="Low complexity" evidence="8">
    <location>
        <begin position="627"/>
        <end position="636"/>
    </location>
</feature>
<proteinExistence type="inferred from homology"/>
<sequence length="992" mass="111486">MTLFTNISIRNPKLLLESPKKLRGSESPVKKIRDHALLLKSPLKDKTNITLSPIRYNQKQNMVKSPQDKPDYKEKSKSPIKPINLMNLGTSTILKPTTQHNDWLRKSQSPFLSKVNEQSDKGSLGLESSPSLEHLHHSTPSRGSSKTLTRELSHKTTEDLRGDHDVNLEDKEADLKENEYELFDKVEVEGKKETSKDDEAKHDSKSLKEPVKMFEFEQDNEPAKILNDDKLSDDDNDYDASMEDQSFQAIRKSIRRSILRKSKASEEVSTDISFKDALDNEPQQSSLVANQGSIATSRPNSKDLTNEPKTQSEPVVDKDEFTKSKTPTYQAPQPQPQHRKSQGFALLPHRDPLTVKSAKKAPPPNTNKGENKNVESQSASESPQEKLSPLVFKGLYPTISPQKDAQLGSSPSKIAKPKAQTAIEKSPSKSSVNDKKSTVHIESTKPLIHSPPNEKVVDSTKTTFNSPLSGLFASVHSSVKKVTSKFTRDPKAEKVKVDDKFKVNKKRKSSTGTSKKPNLARDDSPSKRIVSNSESIFTRLAAPTEASKAKSVKRVISGTSNALTESPIKANDDDFSSKLSPVKFNYEPLRFEMNKNFPKSPTKSPQKSPIKSLAQSPIKSPVKLPMKSPVKAVSKSPSKKSPTKVSKQDKLDEPIDQEESRKSYGLKPKNLTRMSLTKPKGDMNNNKSNNLTRKSLSKGLTSIPLIPSNKNLNKPRAKSFVGQMKRKTQSEDEIKTNTIQNQQKHQQQTQLLQPRPQPQPKKLITKVPPPSTNQKLEQDIKRQRTSEEARTMFKKRASRISDNNDHLKDDSKQQQQQQPRKPIQISNDDIPTHQQSSRLPPSNTKHSKYGPNANTSTLMRTAVIQHAKENNKNNPFQNGSINKLGNNYQSIPVTPKTPTVLPEIFSESEDDEEGVILKDWANTPELRDKLMKQRRIDPDQVFGPMAPLQMEDIFKNSRLSRFKHRGSSAQWVGQDALTSQEVENYKNKTYKK</sequence>
<evidence type="ECO:0000256" key="5">
    <source>
        <dbReference type="ARBA" id="ARBA00022829"/>
    </source>
</evidence>
<feature type="compositionally biased region" description="Basic and acidic residues" evidence="8">
    <location>
        <begin position="646"/>
        <end position="662"/>
    </location>
</feature>
<dbReference type="Gene3D" id="6.10.250.2990">
    <property type="match status" value="1"/>
</dbReference>
<dbReference type="PANTHER" id="PTHR13142:SF1">
    <property type="entry name" value="INNER CENTROMERE PROTEIN"/>
    <property type="match status" value="1"/>
</dbReference>
<feature type="compositionally biased region" description="Basic and acidic residues" evidence="8">
    <location>
        <begin position="148"/>
        <end position="215"/>
    </location>
</feature>
<evidence type="ECO:0000313" key="11">
    <source>
        <dbReference type="Proteomes" id="UP000009328"/>
    </source>
</evidence>
<dbReference type="AlphaFoldDB" id="K0KEQ4"/>
<evidence type="ECO:0000259" key="9">
    <source>
        <dbReference type="Pfam" id="PF03941"/>
    </source>
</evidence>
<accession>K0KEQ4</accession>
<dbReference type="InterPro" id="IPR005635">
    <property type="entry name" value="Inner_centromere_prot_ARK-bd"/>
</dbReference>
<evidence type="ECO:0000256" key="7">
    <source>
        <dbReference type="ARBA" id="ARBA00023242"/>
    </source>
</evidence>
<gene>
    <name evidence="10" type="ORF">BN7_3168</name>
</gene>
<keyword evidence="11" id="KW-1185">Reference proteome</keyword>
<feature type="compositionally biased region" description="Low complexity" evidence="8">
    <location>
        <begin position="740"/>
        <end position="754"/>
    </location>
</feature>
<feature type="compositionally biased region" description="Basic and acidic residues" evidence="8">
    <location>
        <begin position="432"/>
        <end position="443"/>
    </location>
</feature>
<evidence type="ECO:0000256" key="1">
    <source>
        <dbReference type="ARBA" id="ARBA00004123"/>
    </source>
</evidence>
<feature type="region of interest" description="Disordered" evidence="8">
    <location>
        <begin position="479"/>
        <end position="580"/>
    </location>
</feature>
<dbReference type="PANTHER" id="PTHR13142">
    <property type="entry name" value="INNER CENTROMERE PROTEIN"/>
    <property type="match status" value="1"/>
</dbReference>
<feature type="compositionally biased region" description="Acidic residues" evidence="8">
    <location>
        <begin position="231"/>
        <end position="242"/>
    </location>
</feature>
<feature type="region of interest" description="Disordered" evidence="8">
    <location>
        <begin position="56"/>
        <end position="84"/>
    </location>
</feature>
<evidence type="ECO:0000256" key="2">
    <source>
        <dbReference type="ARBA" id="ARBA00004186"/>
    </source>
</evidence>
<dbReference type="GO" id="GO:0005634">
    <property type="term" value="C:nucleus"/>
    <property type="evidence" value="ECO:0007669"/>
    <property type="project" value="UniProtKB-SubCell"/>
</dbReference>
<dbReference type="GO" id="GO:0005819">
    <property type="term" value="C:spindle"/>
    <property type="evidence" value="ECO:0007669"/>
    <property type="project" value="UniProtKB-SubCell"/>
</dbReference>
<feature type="compositionally biased region" description="Basic and acidic residues" evidence="8">
    <location>
        <begin position="66"/>
        <end position="77"/>
    </location>
</feature>
<feature type="compositionally biased region" description="Basic and acidic residues" evidence="8">
    <location>
        <begin position="776"/>
        <end position="791"/>
    </location>
</feature>
<dbReference type="eggNOG" id="ENOG502S0AD">
    <property type="taxonomic scope" value="Eukaryota"/>
</dbReference>
<name>K0KEQ4_WICCF</name>
<protein>
    <submittedName>
        <fullName evidence="10">Muscle M-line assembly protein unc-89</fullName>
    </submittedName>
</protein>
<feature type="compositionally biased region" description="Polar residues" evidence="8">
    <location>
        <begin position="683"/>
        <end position="700"/>
    </location>
</feature>
<evidence type="ECO:0000256" key="3">
    <source>
        <dbReference type="ARBA" id="ARBA00010042"/>
    </source>
</evidence>
<evidence type="ECO:0000313" key="10">
    <source>
        <dbReference type="EMBL" id="CCH43615.1"/>
    </source>
</evidence>
<evidence type="ECO:0000256" key="4">
    <source>
        <dbReference type="ARBA" id="ARBA00022490"/>
    </source>
</evidence>
<dbReference type="STRING" id="1206466.K0KEQ4"/>
<feature type="compositionally biased region" description="Basic residues" evidence="8">
    <location>
        <begin position="252"/>
        <end position="262"/>
    </location>
</feature>
<evidence type="ECO:0000256" key="6">
    <source>
        <dbReference type="ARBA" id="ARBA00023212"/>
    </source>
</evidence>
<dbReference type="HOGENOM" id="CLU_301318_0_0_1"/>
<keyword evidence="6" id="KW-0206">Cytoskeleton</keyword>